<sequence length="182" mass="19849">MGVALYYYSTLAMSAIGLAAICLNMGFAVLERLMQRYLMAQAPVDISKQGMMLLNNLFGLIPCGMLLLVYHEVPRWPSIASQLSVYKWLLIIASCVNGLAISYTGLRVQQLVTATTFMVLTNVNKFVVILFGIVALHDPLTPRAAFGVLLAMGGGVWYAQARANAPESHQKQQVLPLSATKV</sequence>
<dbReference type="Pfam" id="PF08449">
    <property type="entry name" value="UAA"/>
    <property type="match status" value="1"/>
</dbReference>
<evidence type="ECO:0000256" key="6">
    <source>
        <dbReference type="ARBA" id="ARBA00023034"/>
    </source>
</evidence>
<keyword evidence="3" id="KW-0813">Transport</keyword>
<evidence type="ECO:0000256" key="9">
    <source>
        <dbReference type="SAM" id="Phobius"/>
    </source>
</evidence>
<dbReference type="InterPro" id="IPR037185">
    <property type="entry name" value="EmrE-like"/>
</dbReference>
<dbReference type="EMBL" id="HBHX01070359">
    <property type="protein sequence ID" value="CAE0151245.1"/>
    <property type="molecule type" value="Transcribed_RNA"/>
</dbReference>
<keyword evidence="7 9" id="KW-0472">Membrane</keyword>
<dbReference type="SUPFAM" id="SSF103481">
    <property type="entry name" value="Multidrug resistance efflux transporter EmrE"/>
    <property type="match status" value="1"/>
</dbReference>
<evidence type="ECO:0000256" key="8">
    <source>
        <dbReference type="ARBA" id="ARBA00023329"/>
    </source>
</evidence>
<feature type="transmembrane region" description="Helical" evidence="9">
    <location>
        <begin position="85"/>
        <end position="104"/>
    </location>
</feature>
<dbReference type="InterPro" id="IPR013657">
    <property type="entry name" value="SCL35B1-4/HUT1"/>
</dbReference>
<feature type="transmembrane region" description="Helical" evidence="9">
    <location>
        <begin position="51"/>
        <end position="70"/>
    </location>
</feature>
<evidence type="ECO:0000256" key="3">
    <source>
        <dbReference type="ARBA" id="ARBA00022448"/>
    </source>
</evidence>
<dbReference type="GO" id="GO:0030659">
    <property type="term" value="C:cytoplasmic vesicle membrane"/>
    <property type="evidence" value="ECO:0007669"/>
    <property type="project" value="UniProtKB-SubCell"/>
</dbReference>
<comment type="subcellular location">
    <subcellularLocation>
        <location evidence="1">Cytoplasmic vesicle membrane</location>
        <topology evidence="1">Multi-pass membrane protein</topology>
    </subcellularLocation>
    <subcellularLocation>
        <location evidence="2">Golgi apparatus membrane</location>
        <topology evidence="2">Multi-pass membrane protein</topology>
    </subcellularLocation>
</comment>
<feature type="transmembrane region" description="Helical" evidence="9">
    <location>
        <begin position="111"/>
        <end position="134"/>
    </location>
</feature>
<evidence type="ECO:0000256" key="7">
    <source>
        <dbReference type="ARBA" id="ARBA00023136"/>
    </source>
</evidence>
<dbReference type="GO" id="GO:0055085">
    <property type="term" value="P:transmembrane transport"/>
    <property type="evidence" value="ECO:0007669"/>
    <property type="project" value="InterPro"/>
</dbReference>
<evidence type="ECO:0000256" key="2">
    <source>
        <dbReference type="ARBA" id="ARBA00004653"/>
    </source>
</evidence>
<dbReference type="AlphaFoldDB" id="A0A7S3C1A9"/>
<keyword evidence="8" id="KW-0968">Cytoplasmic vesicle</keyword>
<dbReference type="GO" id="GO:0000139">
    <property type="term" value="C:Golgi membrane"/>
    <property type="evidence" value="ECO:0007669"/>
    <property type="project" value="UniProtKB-SubCell"/>
</dbReference>
<accession>A0A7S3C1A9</accession>
<evidence type="ECO:0000256" key="4">
    <source>
        <dbReference type="ARBA" id="ARBA00022692"/>
    </source>
</evidence>
<keyword evidence="5 9" id="KW-1133">Transmembrane helix</keyword>
<evidence type="ECO:0000256" key="1">
    <source>
        <dbReference type="ARBA" id="ARBA00004439"/>
    </source>
</evidence>
<name>A0A7S3C1A9_9EUKA</name>
<feature type="transmembrane region" description="Helical" evidence="9">
    <location>
        <begin position="140"/>
        <end position="159"/>
    </location>
</feature>
<proteinExistence type="predicted"/>
<dbReference type="PANTHER" id="PTHR11132">
    <property type="entry name" value="SOLUTE CARRIER FAMILY 35"/>
    <property type="match status" value="1"/>
</dbReference>
<keyword evidence="6" id="KW-0333">Golgi apparatus</keyword>
<evidence type="ECO:0000256" key="5">
    <source>
        <dbReference type="ARBA" id="ARBA00022989"/>
    </source>
</evidence>
<protein>
    <recommendedName>
        <fullName evidence="11">Sugar phosphate transporter domain-containing protein</fullName>
    </recommendedName>
</protein>
<organism evidence="10">
    <name type="scientific">Haptolina ericina</name>
    <dbReference type="NCBI Taxonomy" id="156174"/>
    <lineage>
        <taxon>Eukaryota</taxon>
        <taxon>Haptista</taxon>
        <taxon>Haptophyta</taxon>
        <taxon>Prymnesiophyceae</taxon>
        <taxon>Prymnesiales</taxon>
        <taxon>Prymnesiaceae</taxon>
        <taxon>Haptolina</taxon>
    </lineage>
</organism>
<evidence type="ECO:0000313" key="10">
    <source>
        <dbReference type="EMBL" id="CAE0151245.1"/>
    </source>
</evidence>
<reference evidence="10" key="1">
    <citation type="submission" date="2021-01" db="EMBL/GenBank/DDBJ databases">
        <authorList>
            <person name="Corre E."/>
            <person name="Pelletier E."/>
            <person name="Niang G."/>
            <person name="Scheremetjew M."/>
            <person name="Finn R."/>
            <person name="Kale V."/>
            <person name="Holt S."/>
            <person name="Cochrane G."/>
            <person name="Meng A."/>
            <person name="Brown T."/>
            <person name="Cohen L."/>
        </authorList>
    </citation>
    <scope>NUCLEOTIDE SEQUENCE</scope>
    <source>
        <strain evidence="10">CCMP281</strain>
    </source>
</reference>
<evidence type="ECO:0008006" key="11">
    <source>
        <dbReference type="Google" id="ProtNLM"/>
    </source>
</evidence>
<feature type="transmembrane region" description="Helical" evidence="9">
    <location>
        <begin position="6"/>
        <end position="30"/>
    </location>
</feature>
<dbReference type="InterPro" id="IPR050186">
    <property type="entry name" value="TPT_transporter"/>
</dbReference>
<gene>
    <name evidence="10" type="ORF">HERI1096_LOCUS38839</name>
</gene>
<keyword evidence="4 9" id="KW-0812">Transmembrane</keyword>